<dbReference type="Proteomes" id="UP001521785">
    <property type="component" value="Unassembled WGS sequence"/>
</dbReference>
<dbReference type="PROSITE" id="PS50048">
    <property type="entry name" value="ZN2_CY6_FUNGAL_2"/>
    <property type="match status" value="1"/>
</dbReference>
<dbReference type="CDD" id="cd00067">
    <property type="entry name" value="GAL4"/>
    <property type="match status" value="1"/>
</dbReference>
<evidence type="ECO:0000259" key="7">
    <source>
        <dbReference type="PROSITE" id="PS50048"/>
    </source>
</evidence>
<dbReference type="InterPro" id="IPR051089">
    <property type="entry name" value="prtT"/>
</dbReference>
<accession>A0ABR3QI24</accession>
<dbReference type="InterPro" id="IPR036864">
    <property type="entry name" value="Zn2-C6_fun-type_DNA-bd_sf"/>
</dbReference>
<evidence type="ECO:0000256" key="5">
    <source>
        <dbReference type="ARBA" id="ARBA00023163"/>
    </source>
</evidence>
<keyword evidence="6" id="KW-0539">Nucleus</keyword>
<dbReference type="PANTHER" id="PTHR31845:SF39">
    <property type="entry name" value="TRANSCRIPTION FACTOR PBCR-RELATED"/>
    <property type="match status" value="1"/>
</dbReference>
<evidence type="ECO:0000256" key="4">
    <source>
        <dbReference type="ARBA" id="ARBA00023125"/>
    </source>
</evidence>
<protein>
    <recommendedName>
        <fullName evidence="7">Zn(2)-C6 fungal-type domain-containing protein</fullName>
    </recommendedName>
</protein>
<dbReference type="Pfam" id="PF04082">
    <property type="entry name" value="Fungal_trans"/>
    <property type="match status" value="1"/>
</dbReference>
<proteinExistence type="predicted"/>
<dbReference type="PROSITE" id="PS00463">
    <property type="entry name" value="ZN2_CY6_FUNGAL_1"/>
    <property type="match status" value="1"/>
</dbReference>
<evidence type="ECO:0000256" key="6">
    <source>
        <dbReference type="ARBA" id="ARBA00023242"/>
    </source>
</evidence>
<dbReference type="InterPro" id="IPR007219">
    <property type="entry name" value="XnlR_reg_dom"/>
</dbReference>
<keyword evidence="5" id="KW-0804">Transcription</keyword>
<gene>
    <name evidence="8" type="ORF">SLS60_011687</name>
</gene>
<evidence type="ECO:0000256" key="1">
    <source>
        <dbReference type="ARBA" id="ARBA00004123"/>
    </source>
</evidence>
<reference evidence="8 9" key="1">
    <citation type="submission" date="2024-02" db="EMBL/GenBank/DDBJ databases">
        <title>De novo assembly and annotation of 12 fungi associated with fruit tree decline syndrome in Ontario, Canada.</title>
        <authorList>
            <person name="Sulman M."/>
            <person name="Ellouze W."/>
            <person name="Ilyukhin E."/>
        </authorList>
    </citation>
    <scope>NUCLEOTIDE SEQUENCE [LARGE SCALE GENOMIC DNA]</scope>
    <source>
        <strain evidence="8 9">M42-189</strain>
    </source>
</reference>
<dbReference type="SUPFAM" id="SSF57701">
    <property type="entry name" value="Zn2/Cys6 DNA-binding domain"/>
    <property type="match status" value="1"/>
</dbReference>
<keyword evidence="9" id="KW-1185">Reference proteome</keyword>
<evidence type="ECO:0000256" key="3">
    <source>
        <dbReference type="ARBA" id="ARBA00023015"/>
    </source>
</evidence>
<dbReference type="InterPro" id="IPR001138">
    <property type="entry name" value="Zn2Cys6_DnaBD"/>
</dbReference>
<dbReference type="EMBL" id="JAKJXO020000023">
    <property type="protein sequence ID" value="KAL1591688.1"/>
    <property type="molecule type" value="Genomic_DNA"/>
</dbReference>
<evidence type="ECO:0000313" key="9">
    <source>
        <dbReference type="Proteomes" id="UP001521785"/>
    </source>
</evidence>
<keyword evidence="3" id="KW-0805">Transcription regulation</keyword>
<dbReference type="SMART" id="SM00066">
    <property type="entry name" value="GAL4"/>
    <property type="match status" value="1"/>
</dbReference>
<dbReference type="CDD" id="cd12148">
    <property type="entry name" value="fungal_TF_MHR"/>
    <property type="match status" value="1"/>
</dbReference>
<dbReference type="Pfam" id="PF00172">
    <property type="entry name" value="Zn_clus"/>
    <property type="match status" value="1"/>
</dbReference>
<keyword evidence="4" id="KW-0238">DNA-binding</keyword>
<comment type="subcellular location">
    <subcellularLocation>
        <location evidence="1">Nucleus</location>
    </subcellularLocation>
</comment>
<sequence>MKKRSRACQECHRLKIKCDLSTSPAGAACERCVRNNLDCVPSAPRLQRDRISQLEAQVDELKRMLREQSSTTITTTPSRSPGSILEDHSDFILSFLDARIPLGRQQNLLHLFTQEAGAVWPMIRLSTDLDELRVKSPILLLSVLTYTVTHNSQGTDLEIHDELVRQTVHILGEEVIGRGQRSLELVQALLVASFWNKTTRRGLQGSCYQLIQLAADMAVDIGIAGPSLQPSPVAFFSQHEDPTSLEARRTWLACFVALATSSFSLRRPNTIPWNPHHHECLLALESGEDPSDILLCQIVRIIQVIQEIHDQLGLCQISTFLNGNDYAIYAAMETLKNSVDLWAAQIPPSLTSSQTLKVLYHVAMVLIYEPILHTPTNKAAFIPPFIPQRIPIKDFPKPDNVIVPLKMALEGLVQNCHGVIDTVAGMDPSMVLNISTFSFTPMVLYSLFMLVTAMVSATDPTNTYGQCLPKASFYIDECGLKLRQLSSSMKALDPTFSCYTTRMIDATSWLEQWYIDYTRILRRYEANLAN</sequence>
<comment type="caution">
    <text evidence="8">The sequence shown here is derived from an EMBL/GenBank/DDBJ whole genome shotgun (WGS) entry which is preliminary data.</text>
</comment>
<keyword evidence="2" id="KW-0479">Metal-binding</keyword>
<evidence type="ECO:0000313" key="8">
    <source>
        <dbReference type="EMBL" id="KAL1591688.1"/>
    </source>
</evidence>
<evidence type="ECO:0000256" key="2">
    <source>
        <dbReference type="ARBA" id="ARBA00022723"/>
    </source>
</evidence>
<feature type="domain" description="Zn(2)-C6 fungal-type" evidence="7">
    <location>
        <begin position="7"/>
        <end position="40"/>
    </location>
</feature>
<name>A0ABR3QI24_9PLEO</name>
<dbReference type="Gene3D" id="4.10.240.10">
    <property type="entry name" value="Zn(2)-C6 fungal-type DNA-binding domain"/>
    <property type="match status" value="1"/>
</dbReference>
<dbReference type="PANTHER" id="PTHR31845">
    <property type="entry name" value="FINGER DOMAIN PROTEIN, PUTATIVE-RELATED"/>
    <property type="match status" value="1"/>
</dbReference>
<organism evidence="8 9">
    <name type="scientific">Paraconiothyrium brasiliense</name>
    <dbReference type="NCBI Taxonomy" id="300254"/>
    <lineage>
        <taxon>Eukaryota</taxon>
        <taxon>Fungi</taxon>
        <taxon>Dikarya</taxon>
        <taxon>Ascomycota</taxon>
        <taxon>Pezizomycotina</taxon>
        <taxon>Dothideomycetes</taxon>
        <taxon>Pleosporomycetidae</taxon>
        <taxon>Pleosporales</taxon>
        <taxon>Massarineae</taxon>
        <taxon>Didymosphaeriaceae</taxon>
        <taxon>Paraconiothyrium</taxon>
    </lineage>
</organism>